<feature type="domain" description="OST48 middle" evidence="10">
    <location>
        <begin position="285"/>
        <end position="425"/>
    </location>
</feature>
<evidence type="ECO:0000313" key="12">
    <source>
        <dbReference type="Proteomes" id="UP000716291"/>
    </source>
</evidence>
<dbReference type="Pfam" id="PF23358">
    <property type="entry name" value="OST48_MD"/>
    <property type="match status" value="1"/>
</dbReference>
<evidence type="ECO:0000256" key="3">
    <source>
        <dbReference type="ARBA" id="ARBA00008743"/>
    </source>
</evidence>
<evidence type="ECO:0000256" key="8">
    <source>
        <dbReference type="RuleBase" id="RU361142"/>
    </source>
</evidence>
<name>A0A9P6XHJ5_RHIOR</name>
<dbReference type="PANTHER" id="PTHR10830">
    <property type="entry name" value="DOLICHYL-DIPHOSPHOOLIGOSACCHARIDE--PROTEIN GLYCOSYLTRANSFERASE 48 KDA SUBUNIT"/>
    <property type="match status" value="1"/>
</dbReference>
<evidence type="ECO:0000256" key="5">
    <source>
        <dbReference type="ARBA" id="ARBA00022824"/>
    </source>
</evidence>
<keyword evidence="12" id="KW-1185">Reference proteome</keyword>
<evidence type="ECO:0000256" key="7">
    <source>
        <dbReference type="ARBA" id="ARBA00023136"/>
    </source>
</evidence>
<dbReference type="InterPro" id="IPR055457">
    <property type="entry name" value="OST48_N"/>
</dbReference>
<evidence type="ECO:0000259" key="9">
    <source>
        <dbReference type="Pfam" id="PF03345"/>
    </source>
</evidence>
<evidence type="ECO:0000256" key="6">
    <source>
        <dbReference type="ARBA" id="ARBA00022989"/>
    </source>
</evidence>
<organism evidence="11 12">
    <name type="scientific">Rhizopus oryzae</name>
    <name type="common">Mucormycosis agent</name>
    <name type="synonym">Rhizopus arrhizus var. delemar</name>
    <dbReference type="NCBI Taxonomy" id="64495"/>
    <lineage>
        <taxon>Eukaryota</taxon>
        <taxon>Fungi</taxon>
        <taxon>Fungi incertae sedis</taxon>
        <taxon>Mucoromycota</taxon>
        <taxon>Mucoromycotina</taxon>
        <taxon>Mucoromycetes</taxon>
        <taxon>Mucorales</taxon>
        <taxon>Mucorineae</taxon>
        <taxon>Rhizopodaceae</taxon>
        <taxon>Rhizopus</taxon>
    </lineage>
</organism>
<reference evidence="11" key="1">
    <citation type="journal article" date="2020" name="Microb. Genom.">
        <title>Genetic diversity of clinical and environmental Mucorales isolates obtained from an investigation of mucormycosis cases among solid organ transplant recipients.</title>
        <authorList>
            <person name="Nguyen M.H."/>
            <person name="Kaul D."/>
            <person name="Muto C."/>
            <person name="Cheng S.J."/>
            <person name="Richter R.A."/>
            <person name="Bruno V.M."/>
            <person name="Liu G."/>
            <person name="Beyhan S."/>
            <person name="Sundermann A.J."/>
            <person name="Mounaud S."/>
            <person name="Pasculle A.W."/>
            <person name="Nierman W.C."/>
            <person name="Driscoll E."/>
            <person name="Cumbie R."/>
            <person name="Clancy C.J."/>
            <person name="Dupont C.L."/>
        </authorList>
    </citation>
    <scope>NUCLEOTIDE SEQUENCE</scope>
    <source>
        <strain evidence="11">GL11</strain>
    </source>
</reference>
<feature type="transmembrane region" description="Helical" evidence="8">
    <location>
        <begin position="403"/>
        <end position="426"/>
    </location>
</feature>
<evidence type="ECO:0000256" key="2">
    <source>
        <dbReference type="ARBA" id="ARBA00004922"/>
    </source>
</evidence>
<sequence length="436" mass="49151">MRSIYSFISLFVISFLTILASATSTTGNRVLILLDSLTDVDKYTQFWDQLQERGFETVFKAADDEATSLYYFGEQIYSHIIHFATKSSNLGTHQHLNNIQLVNFVKKGGNMLIAVTPEPSDSIRALASEFNIELESEKVFDHSQFIEKDQSLIATSNIVGPASIVDKKQLKAPVLFSGTGLTVGDSPLSTAILNAESSAFTADEYQPRADTSHPVSLVGALQARNSARVTFVGSLDMFSNKLMSSAANLHSGQSNDKSGNEEFVKQLTQWTFQEKGVLKMIGYNHHKENETEQLDWYRVKDEIVYTIDIVEYKNDEWVPYKADDIQLEIIMLDPYIRTTLKQVPSTDNVGRFETHVKLPDVYGIFTLKVNYKRSGFTYLLAEDQVSIKPFRHNEYPRYLTAAYPYYSATGSMIIGFILFSTVWLATWGGNDSKKTK</sequence>
<dbReference type="GO" id="GO:0018279">
    <property type="term" value="P:protein N-linked glycosylation via asparagine"/>
    <property type="evidence" value="ECO:0007669"/>
    <property type="project" value="UniProtKB-UniRule"/>
</dbReference>
<accession>A0A9P6XHJ5</accession>
<comment type="pathway">
    <text evidence="2 8">Protein modification; protein glycosylation.</text>
</comment>
<feature type="chain" id="PRO_5040527755" description="Dolichyl-diphosphooligosaccharide--protein glycosyltransferase subunit WBP1" evidence="8">
    <location>
        <begin position="23"/>
        <end position="436"/>
    </location>
</feature>
<keyword evidence="8" id="KW-0732">Signal</keyword>
<protein>
    <recommendedName>
        <fullName evidence="8">Dolichyl-diphosphooligosaccharide--protein glycosyltransferase subunit WBP1</fullName>
        <shortName evidence="8">Oligosaccharyl transferase subunit WBP1</shortName>
    </recommendedName>
</protein>
<dbReference type="PANTHER" id="PTHR10830:SF0">
    <property type="entry name" value="DOLICHYL-DIPHOSPHOOLIGOSACCHARIDE--PROTEIN GLYCOSYLTRANSFERASE 48 KDA SUBUNIT"/>
    <property type="match status" value="1"/>
</dbReference>
<evidence type="ECO:0000256" key="4">
    <source>
        <dbReference type="ARBA" id="ARBA00022692"/>
    </source>
</evidence>
<feature type="signal peptide" evidence="8">
    <location>
        <begin position="1"/>
        <end position="22"/>
    </location>
</feature>
<comment type="subcellular location">
    <subcellularLocation>
        <location evidence="8">Endoplasmic reticulum membrane</location>
        <topology evidence="8">Single-pass type I membrane protein</topology>
    </subcellularLocation>
    <subcellularLocation>
        <location evidence="1">Membrane</location>
        <topology evidence="1">Single-pass type I membrane protein</topology>
    </subcellularLocation>
</comment>
<keyword evidence="4 8" id="KW-0812">Transmembrane</keyword>
<dbReference type="GO" id="GO:0008250">
    <property type="term" value="C:oligosaccharyltransferase complex"/>
    <property type="evidence" value="ECO:0007669"/>
    <property type="project" value="TreeGrafter"/>
</dbReference>
<gene>
    <name evidence="11" type="ORF">G6F64_001903</name>
</gene>
<dbReference type="OrthoDB" id="29105at2759"/>
<comment type="similarity">
    <text evidence="3 8">Belongs to the DDOST 48 kDa subunit family.</text>
</comment>
<comment type="subunit">
    <text evidence="8">Component of the oligosaccharyltransferase (OST) complex.</text>
</comment>
<dbReference type="AlphaFoldDB" id="A0A9P6XHJ5"/>
<dbReference type="Proteomes" id="UP000716291">
    <property type="component" value="Unassembled WGS sequence"/>
</dbReference>
<keyword evidence="7 8" id="KW-0472">Membrane</keyword>
<feature type="domain" description="OST48 N-terminal" evidence="9">
    <location>
        <begin position="29"/>
        <end position="271"/>
    </location>
</feature>
<evidence type="ECO:0000259" key="10">
    <source>
        <dbReference type="Pfam" id="PF23358"/>
    </source>
</evidence>
<evidence type="ECO:0000256" key="1">
    <source>
        <dbReference type="ARBA" id="ARBA00004479"/>
    </source>
</evidence>
<keyword evidence="6 8" id="KW-1133">Transmembrane helix</keyword>
<evidence type="ECO:0000313" key="11">
    <source>
        <dbReference type="EMBL" id="KAG1313886.1"/>
    </source>
</evidence>
<proteinExistence type="inferred from homology"/>
<comment type="function">
    <text evidence="8">Subunit of the oligosaccharyl transferase (OST) complex that catalyzes the initial transfer of a defined glycan (Glc(3)Man(9)GlcNAc(2) in eukaryotes) from the lipid carrier dolichol-pyrophosphate to an asparagine residue within an Asn-X-Ser/Thr consensus motif in nascent polypeptide chains, the first step in protein N-glycosylation. N-glycosylation occurs cotranslationally and the complex associates with the Sec61 complex at the channel-forming translocon complex that mediates protein translocation across the endoplasmic reticulum (ER).</text>
</comment>
<dbReference type="InterPro" id="IPR005013">
    <property type="entry name" value="DDOST_48_kDa_subunit"/>
</dbReference>
<dbReference type="InterPro" id="IPR055459">
    <property type="entry name" value="OST48_MD"/>
</dbReference>
<keyword evidence="5 8" id="KW-0256">Endoplasmic reticulum</keyword>
<comment type="caution">
    <text evidence="11">The sequence shown here is derived from an EMBL/GenBank/DDBJ whole genome shotgun (WGS) entry which is preliminary data.</text>
</comment>
<dbReference type="EMBL" id="JAANQT010000155">
    <property type="protein sequence ID" value="KAG1313886.1"/>
    <property type="molecule type" value="Genomic_DNA"/>
</dbReference>
<dbReference type="Pfam" id="PF03345">
    <property type="entry name" value="OST48_N"/>
    <property type="match status" value="1"/>
</dbReference>